<sequence>MRIFVLTLISLVLFLGCQQQPTKVVSEEPVMGESVTAEKLIKGNPVILDARPPFEFNLLHVPGAINVRWEDFSSQNPKSRGLLQGDLFALARRLSLIGVDPDTKVLVLGKGPQGAGEEGRIAWTLKVLGVKDVYTVIHNSYREMNTTREVPPVQNKPYWKPKVQEELAVDFKTFKIQALNGGNGLVILDVRSSQEFALRSLAQMSEVKAPVLNIDWTSFFGEKGLPDKKIERLLSEKNIGKDTRILVISNHGVRSGAATYALQYLGFKKATNFAGGYEQWK</sequence>
<dbReference type="PANTHER" id="PTHR43855:SF1">
    <property type="entry name" value="THIOSULFATE SULFURTRANSFERASE"/>
    <property type="match status" value="1"/>
</dbReference>
<dbReference type="InterPro" id="IPR036873">
    <property type="entry name" value="Rhodanese-like_dom_sf"/>
</dbReference>
<dbReference type="Proteomes" id="UP000075391">
    <property type="component" value="Unassembled WGS sequence"/>
</dbReference>
<dbReference type="OrthoDB" id="9770030at2"/>
<keyword evidence="3" id="KW-0547">Nucleotide-binding</keyword>
<dbReference type="InterPro" id="IPR001307">
    <property type="entry name" value="Thiosulphate_STrfase_CS"/>
</dbReference>
<dbReference type="AlphaFoldDB" id="A0A150WCS4"/>
<reference evidence="3 4" key="1">
    <citation type="submission" date="2016-03" db="EMBL/GenBank/DDBJ databases">
        <authorList>
            <person name="Ploux O."/>
        </authorList>
    </citation>
    <scope>NUCLEOTIDE SEQUENCE [LARGE SCALE GENOMIC DNA]</scope>
    <source>
        <strain evidence="3 4">BER2</strain>
    </source>
</reference>
<dbReference type="Gene3D" id="3.40.250.10">
    <property type="entry name" value="Rhodanese-like domain"/>
    <property type="match status" value="2"/>
</dbReference>
<dbReference type="SMART" id="SM00450">
    <property type="entry name" value="RHOD"/>
    <property type="match status" value="2"/>
</dbReference>
<name>A0A150WCS4_BDEBC</name>
<dbReference type="EMBL" id="LUKF01000018">
    <property type="protein sequence ID" value="KYG60874.1"/>
    <property type="molecule type" value="Genomic_DNA"/>
</dbReference>
<dbReference type="PROSITE" id="PS50206">
    <property type="entry name" value="RHODANESE_3"/>
    <property type="match status" value="2"/>
</dbReference>
<feature type="domain" description="Rhodanese" evidence="2">
    <location>
        <begin position="181"/>
        <end position="281"/>
    </location>
</feature>
<evidence type="ECO:0000313" key="3">
    <source>
        <dbReference type="EMBL" id="KYG60874.1"/>
    </source>
</evidence>
<organism evidence="3 4">
    <name type="scientific">Bdellovibrio bacteriovorus</name>
    <dbReference type="NCBI Taxonomy" id="959"/>
    <lineage>
        <taxon>Bacteria</taxon>
        <taxon>Pseudomonadati</taxon>
        <taxon>Bdellovibrionota</taxon>
        <taxon>Bdellovibrionia</taxon>
        <taxon>Bdellovibrionales</taxon>
        <taxon>Pseudobdellovibrionaceae</taxon>
        <taxon>Bdellovibrio</taxon>
    </lineage>
</organism>
<dbReference type="InterPro" id="IPR001763">
    <property type="entry name" value="Rhodanese-like_dom"/>
</dbReference>
<gene>
    <name evidence="3" type="ORF">AZI85_10455</name>
</gene>
<evidence type="ECO:0000259" key="2">
    <source>
        <dbReference type="PROSITE" id="PS50206"/>
    </source>
</evidence>
<dbReference type="InterPro" id="IPR051126">
    <property type="entry name" value="Thiosulfate_sulfurtransferase"/>
</dbReference>
<dbReference type="CDD" id="cd00158">
    <property type="entry name" value="RHOD"/>
    <property type="match status" value="1"/>
</dbReference>
<dbReference type="RefSeq" id="WP_063244720.1">
    <property type="nucleotide sequence ID" value="NZ_LUKF01000018.1"/>
</dbReference>
<dbReference type="SUPFAM" id="SSF52821">
    <property type="entry name" value="Rhodanese/Cell cycle control phosphatase"/>
    <property type="match status" value="2"/>
</dbReference>
<dbReference type="Pfam" id="PF00581">
    <property type="entry name" value="Rhodanese"/>
    <property type="match status" value="2"/>
</dbReference>
<dbReference type="GO" id="GO:0004792">
    <property type="term" value="F:thiosulfate-cyanide sulfurtransferase activity"/>
    <property type="evidence" value="ECO:0007669"/>
    <property type="project" value="InterPro"/>
</dbReference>
<comment type="caution">
    <text evidence="3">The sequence shown here is derived from an EMBL/GenBank/DDBJ whole genome shotgun (WGS) entry which is preliminary data.</text>
</comment>
<keyword evidence="1" id="KW-0677">Repeat</keyword>
<protein>
    <submittedName>
        <fullName evidence="3">ABC transporter ATP-binding protein</fullName>
    </submittedName>
</protein>
<dbReference type="PROSITE" id="PS00380">
    <property type="entry name" value="RHODANESE_1"/>
    <property type="match status" value="1"/>
</dbReference>
<proteinExistence type="predicted"/>
<evidence type="ECO:0000313" key="4">
    <source>
        <dbReference type="Proteomes" id="UP000075391"/>
    </source>
</evidence>
<keyword evidence="3" id="KW-0067">ATP-binding</keyword>
<dbReference type="PROSITE" id="PS51257">
    <property type="entry name" value="PROKAR_LIPOPROTEIN"/>
    <property type="match status" value="1"/>
</dbReference>
<dbReference type="PANTHER" id="PTHR43855">
    <property type="entry name" value="THIOSULFATE SULFURTRANSFERASE"/>
    <property type="match status" value="1"/>
</dbReference>
<feature type="domain" description="Rhodanese" evidence="2">
    <location>
        <begin position="41"/>
        <end position="150"/>
    </location>
</feature>
<dbReference type="GO" id="GO:0005524">
    <property type="term" value="F:ATP binding"/>
    <property type="evidence" value="ECO:0007669"/>
    <property type="project" value="UniProtKB-KW"/>
</dbReference>
<evidence type="ECO:0000256" key="1">
    <source>
        <dbReference type="ARBA" id="ARBA00022737"/>
    </source>
</evidence>
<accession>A0A150WCS4</accession>